<proteinExistence type="predicted"/>
<dbReference type="InterPro" id="IPR051167">
    <property type="entry name" value="Prolyl_oligopep/macrocyclase"/>
</dbReference>
<keyword evidence="5" id="KW-0720">Serine protease</keyword>
<dbReference type="InterPro" id="IPR002470">
    <property type="entry name" value="Peptidase_S9A"/>
</dbReference>
<dbReference type="Proteomes" id="UP000831113">
    <property type="component" value="Chromosome"/>
</dbReference>
<name>A0ABY4CZK6_9BACT</name>
<organism evidence="9 10">
    <name type="scientific">Hymenobacter tibetensis</name>
    <dbReference type="NCBI Taxonomy" id="497967"/>
    <lineage>
        <taxon>Bacteria</taxon>
        <taxon>Pseudomonadati</taxon>
        <taxon>Bacteroidota</taxon>
        <taxon>Cytophagia</taxon>
        <taxon>Cytophagales</taxon>
        <taxon>Hymenobacteraceae</taxon>
        <taxon>Hymenobacter</taxon>
    </lineage>
</organism>
<reference evidence="9 10" key="1">
    <citation type="submission" date="2022-03" db="EMBL/GenBank/DDBJ databases">
        <title>Hymenobactersp. isolated from the air.</title>
        <authorList>
            <person name="Won M."/>
            <person name="Kwon S.-W."/>
        </authorList>
    </citation>
    <scope>NUCLEOTIDE SEQUENCE [LARGE SCALE GENOMIC DNA]</scope>
    <source>
        <strain evidence="9 10">KACC 21982</strain>
    </source>
</reference>
<evidence type="ECO:0000259" key="8">
    <source>
        <dbReference type="Pfam" id="PF02897"/>
    </source>
</evidence>
<dbReference type="Gene3D" id="3.40.50.1820">
    <property type="entry name" value="alpha/beta hydrolase"/>
    <property type="match status" value="1"/>
</dbReference>
<dbReference type="SUPFAM" id="SSF50993">
    <property type="entry name" value="Peptidase/esterase 'gauge' domain"/>
    <property type="match status" value="1"/>
</dbReference>
<dbReference type="RefSeq" id="WP_243800026.1">
    <property type="nucleotide sequence ID" value="NZ_CP094669.1"/>
</dbReference>
<feature type="signal peptide" evidence="6">
    <location>
        <begin position="1"/>
        <end position="21"/>
    </location>
</feature>
<dbReference type="InterPro" id="IPR023302">
    <property type="entry name" value="Pept_S9A_N"/>
</dbReference>
<evidence type="ECO:0000256" key="1">
    <source>
        <dbReference type="ARBA" id="ARBA00001070"/>
    </source>
</evidence>
<keyword evidence="10" id="KW-1185">Reference proteome</keyword>
<dbReference type="PANTHER" id="PTHR42881:SF2">
    <property type="entry name" value="PROLYL ENDOPEPTIDASE"/>
    <property type="match status" value="1"/>
</dbReference>
<evidence type="ECO:0000313" key="10">
    <source>
        <dbReference type="Proteomes" id="UP000831113"/>
    </source>
</evidence>
<dbReference type="InterPro" id="IPR001375">
    <property type="entry name" value="Peptidase_S9_cat"/>
</dbReference>
<dbReference type="InterPro" id="IPR029058">
    <property type="entry name" value="AB_hydrolase_fold"/>
</dbReference>
<feature type="domain" description="Peptidase S9A N-terminal" evidence="8">
    <location>
        <begin position="31"/>
        <end position="434"/>
    </location>
</feature>
<comment type="catalytic activity">
    <reaction evidence="1">
        <text>Hydrolysis of Pro-|-Xaa &gt;&gt; Ala-|-Xaa in oligopeptides.</text>
        <dbReference type="EC" id="3.4.21.26"/>
    </reaction>
</comment>
<feature type="chain" id="PRO_5045306528" description="prolyl oligopeptidase" evidence="6">
    <location>
        <begin position="22"/>
        <end position="727"/>
    </location>
</feature>
<gene>
    <name evidence="9" type="ORF">MTX78_03720</name>
</gene>
<evidence type="ECO:0000256" key="3">
    <source>
        <dbReference type="ARBA" id="ARBA00022670"/>
    </source>
</evidence>
<dbReference type="Pfam" id="PF02897">
    <property type="entry name" value="Peptidase_S9_N"/>
    <property type="match status" value="1"/>
</dbReference>
<keyword evidence="4" id="KW-0378">Hydrolase</keyword>
<evidence type="ECO:0000256" key="4">
    <source>
        <dbReference type="ARBA" id="ARBA00022801"/>
    </source>
</evidence>
<dbReference type="PANTHER" id="PTHR42881">
    <property type="entry name" value="PROLYL ENDOPEPTIDASE"/>
    <property type="match status" value="1"/>
</dbReference>
<dbReference type="Gene3D" id="2.130.10.120">
    <property type="entry name" value="Prolyl oligopeptidase, N-terminal domain"/>
    <property type="match status" value="1"/>
</dbReference>
<keyword evidence="6" id="KW-0732">Signal</keyword>
<evidence type="ECO:0000256" key="6">
    <source>
        <dbReference type="SAM" id="SignalP"/>
    </source>
</evidence>
<evidence type="ECO:0000256" key="5">
    <source>
        <dbReference type="ARBA" id="ARBA00022825"/>
    </source>
</evidence>
<evidence type="ECO:0000313" key="9">
    <source>
        <dbReference type="EMBL" id="UOG75708.1"/>
    </source>
</evidence>
<keyword evidence="3" id="KW-0645">Protease</keyword>
<dbReference type="PRINTS" id="PR00862">
    <property type="entry name" value="PROLIGOPTASE"/>
</dbReference>
<dbReference type="EMBL" id="CP094669">
    <property type="protein sequence ID" value="UOG75708.1"/>
    <property type="molecule type" value="Genomic_DNA"/>
</dbReference>
<feature type="domain" description="Peptidase S9 prolyl oligopeptidase catalytic" evidence="7">
    <location>
        <begin position="503"/>
        <end position="712"/>
    </location>
</feature>
<dbReference type="EC" id="3.4.21.26" evidence="2"/>
<dbReference type="Pfam" id="PF00326">
    <property type="entry name" value="Peptidase_S9"/>
    <property type="match status" value="1"/>
</dbReference>
<evidence type="ECO:0000259" key="7">
    <source>
        <dbReference type="Pfam" id="PF00326"/>
    </source>
</evidence>
<sequence>MKPIQYFTFFGSLLASASAVAQLTPAPSVPASDTYFGVKVDDPYRNLENLTDPAVAAWMKAQSEYARKTLDGIPGRQKLIDQMVDFDKRKASRVNDLRVADNDRYFYFKSRPQDQQPKLYCRDGYAGAEVLLFDPETFEPGKVYTISSFTPSFDGSKVAFALSQKGEEVGEGYIMDVKTRKLYPERIRPMSLGGAGDWLPDNNSFTYTPLNSADVKDAAARLNTQSFVHRVGTPQSQDKPVFSAKVAPALAIKPEEYSYAFYEKESKLLIGVLYTVDRYLKAYYAPVTELKQPQIAWKPLFKSEQEVTNVVADEQYLYFTTSKNTPRQKIMRTPVARPNVATAELLVPESTGEAINDEQLKATKDGLYFVRTKNGVEAKLYFVAKNSKTVRELKLPQAAGRLELVTKNTKSSDLWVTMGGWTTDRKRYRYDVAGSKFVAEPLSSEAQYPEFADVVVDEVMVPSHDGTLVPLSIMYKKGTPRNGSAPTLMVGYGAYSRAMEPTFMPTFLLWTQQGGILACPHVRGGGELGEAWHKAGQKTTKPNTWKDLIACADYLVKNQYTSPGKVAINGGSAGGILIGRAMTERPDLFAVAIPEVGILNATRMENSPNGPANVPEFGTMQKEDEAKALLEMDAYQHLKPGTKYPATLVTAGFNDPRVIAWQPAKFAARLQASNTSGKPILFFTDYDAGHGIGDSRQKQFESIADLLAFGLWQTGAPAFQLKSTAVK</sequence>
<accession>A0ABY4CZK6</accession>
<dbReference type="SUPFAM" id="SSF53474">
    <property type="entry name" value="alpha/beta-Hydrolases"/>
    <property type="match status" value="1"/>
</dbReference>
<protein>
    <recommendedName>
        <fullName evidence="2">prolyl oligopeptidase</fullName>
        <ecNumber evidence="2">3.4.21.26</ecNumber>
    </recommendedName>
</protein>
<evidence type="ECO:0000256" key="2">
    <source>
        <dbReference type="ARBA" id="ARBA00011897"/>
    </source>
</evidence>